<dbReference type="InterPro" id="IPR000192">
    <property type="entry name" value="Aminotrans_V_dom"/>
</dbReference>
<dbReference type="SUPFAM" id="SSF53383">
    <property type="entry name" value="PLP-dependent transferases"/>
    <property type="match status" value="1"/>
</dbReference>
<dbReference type="InterPro" id="IPR020578">
    <property type="entry name" value="Aminotrans_V_PyrdxlP_BS"/>
</dbReference>
<evidence type="ECO:0000256" key="2">
    <source>
        <dbReference type="ARBA" id="ARBA00005099"/>
    </source>
</evidence>
<dbReference type="PANTHER" id="PTHR43247:SF1">
    <property type="entry name" value="PHOSPHOSERINE AMINOTRANSFERASE"/>
    <property type="match status" value="1"/>
</dbReference>
<dbReference type="InterPro" id="IPR015422">
    <property type="entry name" value="PyrdxlP-dep_Trfase_small"/>
</dbReference>
<sequence length="383" mass="42553">MGAGSATTTSNRSLNFGAGPAKLPLEVLEEVQNELLSYEGSGMSIMEMSHRSKEYGKINRDAQTAVRELLNVPDNYKILFIQGGGTGAFAAVAMNLLNRTGTADYCVTGTWSSKAAKEAEKYGEVRLAFPVPKKLGKIPDQSTWTLNPDASYVYYCANETVDGVQFHFIPETNGVPLVTDMSSCIMTEQVDVSKFGCIFGGAQKNIGPAGVTVVIIREDLLGNSMKICPSVFDFTNVNKENSIHNTPATFSVYVMERVFQWIQRNGGIIAMEEQAIAKSSLLYSTIENSNNFYSCPIDRIARSKMNIPFRVGGENGDERLEKLFLKETEELRMFQLQGHRSVGGMRASLYNAVTYEDVQTLVNYMKEFQRRHEHISTMQIRNS</sequence>
<evidence type="ECO:0000256" key="8">
    <source>
        <dbReference type="ARBA" id="ARBA00023299"/>
    </source>
</evidence>
<dbReference type="AlphaFoldDB" id="A0A1Y1K9Q8"/>
<comment type="catalytic activity">
    <reaction evidence="9">
        <text>4-(phosphooxy)-L-threonine + 2-oxoglutarate = (R)-3-hydroxy-2-oxo-4-phosphooxybutanoate + L-glutamate</text>
        <dbReference type="Rhea" id="RHEA:16573"/>
        <dbReference type="ChEBI" id="CHEBI:16810"/>
        <dbReference type="ChEBI" id="CHEBI:29985"/>
        <dbReference type="ChEBI" id="CHEBI:58452"/>
        <dbReference type="ChEBI" id="CHEBI:58538"/>
        <dbReference type="EC" id="2.6.1.52"/>
    </reaction>
</comment>
<keyword evidence="6 12" id="KW-0808">Transferase</keyword>
<evidence type="ECO:0000256" key="10">
    <source>
        <dbReference type="ARBA" id="ARBA00049007"/>
    </source>
</evidence>
<organism evidence="14">
    <name type="scientific">Photinus pyralis</name>
    <name type="common">Common eastern firefly</name>
    <name type="synonym">Lampyris pyralis</name>
    <dbReference type="NCBI Taxonomy" id="7054"/>
    <lineage>
        <taxon>Eukaryota</taxon>
        <taxon>Metazoa</taxon>
        <taxon>Ecdysozoa</taxon>
        <taxon>Arthropoda</taxon>
        <taxon>Hexapoda</taxon>
        <taxon>Insecta</taxon>
        <taxon>Pterygota</taxon>
        <taxon>Neoptera</taxon>
        <taxon>Endopterygota</taxon>
        <taxon>Coleoptera</taxon>
        <taxon>Polyphaga</taxon>
        <taxon>Elateriformia</taxon>
        <taxon>Elateroidea</taxon>
        <taxon>Lampyridae</taxon>
        <taxon>Lampyrinae</taxon>
        <taxon>Photinus</taxon>
    </lineage>
</organism>
<proteinExistence type="inferred from homology"/>
<dbReference type="FunFam" id="3.40.640.10:FF:000010">
    <property type="entry name" value="Phosphoserine aminotransferase"/>
    <property type="match status" value="1"/>
</dbReference>
<evidence type="ECO:0000256" key="7">
    <source>
        <dbReference type="ARBA" id="ARBA00022898"/>
    </source>
</evidence>
<comment type="catalytic activity">
    <reaction evidence="10 12">
        <text>O-phospho-L-serine + 2-oxoglutarate = 3-phosphooxypyruvate + L-glutamate</text>
        <dbReference type="Rhea" id="RHEA:14329"/>
        <dbReference type="ChEBI" id="CHEBI:16810"/>
        <dbReference type="ChEBI" id="CHEBI:18110"/>
        <dbReference type="ChEBI" id="CHEBI:29985"/>
        <dbReference type="ChEBI" id="CHEBI:57524"/>
        <dbReference type="EC" id="2.6.1.52"/>
    </reaction>
</comment>
<dbReference type="InterPro" id="IPR015424">
    <property type="entry name" value="PyrdxlP-dep_Trfase"/>
</dbReference>
<keyword evidence="5 12" id="KW-0028">Amino-acid biosynthesis</keyword>
<dbReference type="UniPathway" id="UPA00135">
    <property type="reaction ID" value="UER00197"/>
</dbReference>
<name>A0A1Y1K9Q8_PHOPY</name>
<dbReference type="PANTHER" id="PTHR43247">
    <property type="entry name" value="PHOSPHOSERINE AMINOTRANSFERASE"/>
    <property type="match status" value="1"/>
</dbReference>
<dbReference type="EMBL" id="GEZM01093706">
    <property type="protein sequence ID" value="JAV56176.1"/>
    <property type="molecule type" value="Transcribed_RNA"/>
</dbReference>
<keyword evidence="8 12" id="KW-0718">Serine biosynthesis</keyword>
<dbReference type="CDD" id="cd00611">
    <property type="entry name" value="PSAT_like"/>
    <property type="match status" value="1"/>
</dbReference>
<accession>A0A1Y1K9Q8</accession>
<dbReference type="FunFam" id="3.90.1150.10:FF:000006">
    <property type="entry name" value="Phosphoserine aminotransferase"/>
    <property type="match status" value="1"/>
</dbReference>
<evidence type="ECO:0000256" key="4">
    <source>
        <dbReference type="ARBA" id="ARBA00022576"/>
    </source>
</evidence>
<dbReference type="GO" id="GO:0006564">
    <property type="term" value="P:L-serine biosynthetic process"/>
    <property type="evidence" value="ECO:0007669"/>
    <property type="project" value="UniProtKB-KW"/>
</dbReference>
<dbReference type="NCBIfam" id="NF003764">
    <property type="entry name" value="PRK05355.1"/>
    <property type="match status" value="1"/>
</dbReference>
<protein>
    <recommendedName>
        <fullName evidence="12">Phosphoserine aminotransferase</fullName>
        <ecNumber evidence="12">2.6.1.52</ecNumber>
    </recommendedName>
</protein>
<comment type="pathway">
    <text evidence="2 12">Amino-acid biosynthesis; L-serine biosynthesis; L-serine from 3-phospho-D-glycerate: step 2/3.</text>
</comment>
<feature type="domain" description="Aminotransferase class V" evidence="13">
    <location>
        <begin position="15"/>
        <end position="361"/>
    </location>
</feature>
<dbReference type="GO" id="GO:0004648">
    <property type="term" value="F:O-phospho-L-serine:2-oxoglutarate aminotransferase activity"/>
    <property type="evidence" value="ECO:0007669"/>
    <property type="project" value="UniProtKB-EC"/>
</dbReference>
<evidence type="ECO:0000256" key="12">
    <source>
        <dbReference type="RuleBase" id="RU004505"/>
    </source>
</evidence>
<comment type="similarity">
    <text evidence="3">Belongs to the class-V pyridoxal-phosphate-dependent aminotransferase family. SerC subfamily.</text>
</comment>
<dbReference type="PIRSF" id="PIRSF000525">
    <property type="entry name" value="SerC"/>
    <property type="match status" value="1"/>
</dbReference>
<dbReference type="HAMAP" id="MF_00160">
    <property type="entry name" value="SerC_aminotrans_5"/>
    <property type="match status" value="1"/>
</dbReference>
<reference evidence="14" key="1">
    <citation type="journal article" date="2016" name="Sci. Rep.">
        <title>Molecular characterization of firefly nuptial gifts: a multi-omics approach sheds light on postcopulatory sexual selection.</title>
        <authorList>
            <person name="Al-Wathiqui N."/>
            <person name="Fallon T.R."/>
            <person name="South A."/>
            <person name="Weng J.K."/>
            <person name="Lewis S.M."/>
        </authorList>
    </citation>
    <scope>NUCLEOTIDE SEQUENCE</scope>
</reference>
<dbReference type="Pfam" id="PF00266">
    <property type="entry name" value="Aminotran_5"/>
    <property type="match status" value="1"/>
</dbReference>
<dbReference type="Gene3D" id="3.40.640.10">
    <property type="entry name" value="Type I PLP-dependent aspartate aminotransferase-like (Major domain)"/>
    <property type="match status" value="1"/>
</dbReference>
<dbReference type="GO" id="GO:0005737">
    <property type="term" value="C:cytoplasm"/>
    <property type="evidence" value="ECO:0007669"/>
    <property type="project" value="TreeGrafter"/>
</dbReference>
<evidence type="ECO:0000259" key="13">
    <source>
        <dbReference type="Pfam" id="PF00266"/>
    </source>
</evidence>
<evidence type="ECO:0000256" key="11">
    <source>
        <dbReference type="RuleBase" id="RU004504"/>
    </source>
</evidence>
<dbReference type="GO" id="GO:0030170">
    <property type="term" value="F:pyridoxal phosphate binding"/>
    <property type="evidence" value="ECO:0007669"/>
    <property type="project" value="TreeGrafter"/>
</dbReference>
<dbReference type="NCBIfam" id="TIGR01364">
    <property type="entry name" value="serC_1"/>
    <property type="match status" value="1"/>
</dbReference>
<evidence type="ECO:0000256" key="9">
    <source>
        <dbReference type="ARBA" id="ARBA00047630"/>
    </source>
</evidence>
<keyword evidence="4 12" id="KW-0032">Aminotransferase</keyword>
<evidence type="ECO:0000256" key="5">
    <source>
        <dbReference type="ARBA" id="ARBA00022605"/>
    </source>
</evidence>
<evidence type="ECO:0000256" key="1">
    <source>
        <dbReference type="ARBA" id="ARBA00001933"/>
    </source>
</evidence>
<dbReference type="Gene3D" id="3.90.1150.10">
    <property type="entry name" value="Aspartate Aminotransferase, domain 1"/>
    <property type="match status" value="1"/>
</dbReference>
<dbReference type="InterPro" id="IPR015421">
    <property type="entry name" value="PyrdxlP-dep_Trfase_major"/>
</dbReference>
<dbReference type="PROSITE" id="PS00595">
    <property type="entry name" value="AA_TRANSFER_CLASS_5"/>
    <property type="match status" value="1"/>
</dbReference>
<dbReference type="EC" id="2.6.1.52" evidence="12"/>
<evidence type="ECO:0000256" key="3">
    <source>
        <dbReference type="ARBA" id="ARBA00006904"/>
    </source>
</evidence>
<evidence type="ECO:0000256" key="6">
    <source>
        <dbReference type="ARBA" id="ARBA00022679"/>
    </source>
</evidence>
<keyword evidence="7" id="KW-0663">Pyridoxal phosphate</keyword>
<comment type="cofactor">
    <cofactor evidence="1 11">
        <name>pyridoxal 5'-phosphate</name>
        <dbReference type="ChEBI" id="CHEBI:597326"/>
    </cofactor>
</comment>
<dbReference type="InterPro" id="IPR022278">
    <property type="entry name" value="Pser_aminoTfrase"/>
</dbReference>
<evidence type="ECO:0000313" key="14">
    <source>
        <dbReference type="EMBL" id="JAV56176.1"/>
    </source>
</evidence>
<dbReference type="UniPathway" id="UPA00244">
    <property type="reaction ID" value="UER00311"/>
</dbReference>